<evidence type="ECO:0000313" key="3">
    <source>
        <dbReference type="Proteomes" id="UP000712281"/>
    </source>
</evidence>
<dbReference type="Proteomes" id="UP000712281">
    <property type="component" value="Unassembled WGS sequence"/>
</dbReference>
<evidence type="ECO:0000256" key="1">
    <source>
        <dbReference type="SAM" id="MobiDB-lite"/>
    </source>
</evidence>
<feature type="compositionally biased region" description="Basic residues" evidence="1">
    <location>
        <begin position="15"/>
        <end position="27"/>
    </location>
</feature>
<organism evidence="2 3">
    <name type="scientific">Brassica cretica</name>
    <name type="common">Mustard</name>
    <dbReference type="NCBI Taxonomy" id="69181"/>
    <lineage>
        <taxon>Eukaryota</taxon>
        <taxon>Viridiplantae</taxon>
        <taxon>Streptophyta</taxon>
        <taxon>Embryophyta</taxon>
        <taxon>Tracheophyta</taxon>
        <taxon>Spermatophyta</taxon>
        <taxon>Magnoliopsida</taxon>
        <taxon>eudicotyledons</taxon>
        <taxon>Gunneridae</taxon>
        <taxon>Pentapetalae</taxon>
        <taxon>rosids</taxon>
        <taxon>malvids</taxon>
        <taxon>Brassicales</taxon>
        <taxon>Brassicaceae</taxon>
        <taxon>Brassiceae</taxon>
        <taxon>Brassica</taxon>
    </lineage>
</organism>
<feature type="compositionally biased region" description="Low complexity" evidence="1">
    <location>
        <begin position="1"/>
        <end position="14"/>
    </location>
</feature>
<protein>
    <submittedName>
        <fullName evidence="2">Uncharacterized protein</fullName>
    </submittedName>
</protein>
<sequence>MARSHFQRSSSQRRLAQRRQAKLSAHRMKTWRKFKPSLLCPVMKQTKSTCYAIAYVRQLEFHFKLNKKMRLDEHLSIQDFINLIPKDFLNHEHLSYVCDNI</sequence>
<evidence type="ECO:0000313" key="2">
    <source>
        <dbReference type="EMBL" id="KAF2618849.1"/>
    </source>
</evidence>
<name>A0A8S9MNE2_BRACR</name>
<comment type="caution">
    <text evidence="2">The sequence shown here is derived from an EMBL/GenBank/DDBJ whole genome shotgun (WGS) entry which is preliminary data.</text>
</comment>
<proteinExistence type="predicted"/>
<reference evidence="2" key="1">
    <citation type="submission" date="2019-12" db="EMBL/GenBank/DDBJ databases">
        <title>Genome sequencing and annotation of Brassica cretica.</title>
        <authorList>
            <person name="Studholme D.J."/>
            <person name="Sarris P.F."/>
        </authorList>
    </citation>
    <scope>NUCLEOTIDE SEQUENCE</scope>
    <source>
        <strain evidence="2">PFS-001/15</strain>
        <tissue evidence="2">Leaf</tissue>
    </source>
</reference>
<dbReference type="EMBL" id="QGKW02000007">
    <property type="protein sequence ID" value="KAF2618849.1"/>
    <property type="molecule type" value="Genomic_DNA"/>
</dbReference>
<dbReference type="AlphaFoldDB" id="A0A8S9MNE2"/>
<gene>
    <name evidence="2" type="ORF">F2Q68_00042242</name>
</gene>
<accession>A0A8S9MNE2</accession>
<feature type="region of interest" description="Disordered" evidence="1">
    <location>
        <begin position="1"/>
        <end position="27"/>
    </location>
</feature>